<evidence type="ECO:0000313" key="3">
    <source>
        <dbReference type="Proteomes" id="UP000054190"/>
    </source>
</evidence>
<dbReference type="EMBL" id="KK401705">
    <property type="protein sequence ID" value="KFV60353.1"/>
    <property type="molecule type" value="Genomic_DNA"/>
</dbReference>
<sequence>EPLLGQLEELSLAGSLGSSTSRSCLTLSTSDTELAVPGAAVAAPASSPGQQRAGSEEGTAMPEAFGDKALEMDGLLQGLGADGEDVTCSSSPETMFSVDFDDEWEKEQLLKG</sequence>
<dbReference type="AlphaFoldDB" id="A0A093I0Y9"/>
<keyword evidence="3" id="KW-1185">Reference proteome</keyword>
<evidence type="ECO:0000313" key="2">
    <source>
        <dbReference type="EMBL" id="KFV60353.1"/>
    </source>
</evidence>
<reference evidence="2 3" key="1">
    <citation type="submission" date="2014-04" db="EMBL/GenBank/DDBJ databases">
        <title>Genome evolution of avian class.</title>
        <authorList>
            <person name="Zhang G."/>
            <person name="Li C."/>
        </authorList>
    </citation>
    <scope>NUCLEOTIDE SEQUENCE [LARGE SCALE GENOMIC DNA]</scope>
    <source>
        <strain evidence="2">BGI_N341</strain>
    </source>
</reference>
<dbReference type="Proteomes" id="UP000054190">
    <property type="component" value="Unassembled WGS sequence"/>
</dbReference>
<protein>
    <submittedName>
        <fullName evidence="2">Uncharacterized protein</fullName>
    </submittedName>
</protein>
<gene>
    <name evidence="2" type="ORF">N341_01282</name>
</gene>
<accession>A0A093I0Y9</accession>
<proteinExistence type="predicted"/>
<feature type="non-terminal residue" evidence="2">
    <location>
        <position position="1"/>
    </location>
</feature>
<feature type="non-terminal residue" evidence="2">
    <location>
        <position position="112"/>
    </location>
</feature>
<feature type="compositionally biased region" description="Low complexity" evidence="1">
    <location>
        <begin position="40"/>
        <end position="49"/>
    </location>
</feature>
<organism evidence="2 3">
    <name type="scientific">Tyto alba</name>
    <name type="common">Barn owl</name>
    <dbReference type="NCBI Taxonomy" id="56313"/>
    <lineage>
        <taxon>Eukaryota</taxon>
        <taxon>Metazoa</taxon>
        <taxon>Chordata</taxon>
        <taxon>Craniata</taxon>
        <taxon>Vertebrata</taxon>
        <taxon>Euteleostomi</taxon>
        <taxon>Archelosauria</taxon>
        <taxon>Archosauria</taxon>
        <taxon>Dinosauria</taxon>
        <taxon>Saurischia</taxon>
        <taxon>Theropoda</taxon>
        <taxon>Coelurosauria</taxon>
        <taxon>Aves</taxon>
        <taxon>Neognathae</taxon>
        <taxon>Neoaves</taxon>
        <taxon>Telluraves</taxon>
        <taxon>Strigiformes</taxon>
        <taxon>Tytonidae</taxon>
        <taxon>Tyto</taxon>
    </lineage>
</organism>
<feature type="region of interest" description="Disordered" evidence="1">
    <location>
        <begin position="40"/>
        <end position="101"/>
    </location>
</feature>
<name>A0A093I0Y9_TYTAL</name>
<evidence type="ECO:0000256" key="1">
    <source>
        <dbReference type="SAM" id="MobiDB-lite"/>
    </source>
</evidence>